<keyword evidence="2" id="KW-1003">Cell membrane</keyword>
<evidence type="ECO:0000313" key="8">
    <source>
        <dbReference type="EMBL" id="UWP59148.1"/>
    </source>
</evidence>
<feature type="transmembrane region" description="Helical" evidence="6">
    <location>
        <begin position="269"/>
        <end position="293"/>
    </location>
</feature>
<keyword evidence="9" id="KW-1185">Reference proteome</keyword>
<comment type="subcellular location">
    <subcellularLocation>
        <location evidence="1">Cell membrane</location>
        <topology evidence="1">Multi-pass membrane protein</topology>
    </subcellularLocation>
</comment>
<proteinExistence type="predicted"/>
<keyword evidence="4 6" id="KW-1133">Transmembrane helix</keyword>
<gene>
    <name evidence="8" type="ORF">NQ502_17555</name>
</gene>
<evidence type="ECO:0000256" key="2">
    <source>
        <dbReference type="ARBA" id="ARBA00022475"/>
    </source>
</evidence>
<accession>A0ABY5VHY7</accession>
<dbReference type="InterPro" id="IPR050545">
    <property type="entry name" value="Mycobact_MmpL"/>
</dbReference>
<dbReference type="InterPro" id="IPR004869">
    <property type="entry name" value="MMPL_dom"/>
</dbReference>
<dbReference type="EMBL" id="CP102290">
    <property type="protein sequence ID" value="UWP59148.1"/>
    <property type="molecule type" value="Genomic_DNA"/>
</dbReference>
<reference evidence="8" key="1">
    <citation type="journal article" date="2022" name="Cell">
        <title>Design, construction, and in vivo augmentation of a complex gut microbiome.</title>
        <authorList>
            <person name="Cheng A.G."/>
            <person name="Ho P.Y."/>
            <person name="Aranda-Diaz A."/>
            <person name="Jain S."/>
            <person name="Yu F.B."/>
            <person name="Meng X."/>
            <person name="Wang M."/>
            <person name="Iakiviak M."/>
            <person name="Nagashima K."/>
            <person name="Zhao A."/>
            <person name="Murugkar P."/>
            <person name="Patil A."/>
            <person name="Atabakhsh K."/>
            <person name="Weakley A."/>
            <person name="Yan J."/>
            <person name="Brumbaugh A.R."/>
            <person name="Higginbottom S."/>
            <person name="Dimas A."/>
            <person name="Shiver A.L."/>
            <person name="Deutschbauer A."/>
            <person name="Neff N."/>
            <person name="Sonnenburg J.L."/>
            <person name="Huang K.C."/>
            <person name="Fischbach M.A."/>
        </authorList>
    </citation>
    <scope>NUCLEOTIDE SEQUENCE</scope>
    <source>
        <strain evidence="8">DSM 19829</strain>
    </source>
</reference>
<feature type="transmembrane region" description="Helical" evidence="6">
    <location>
        <begin position="568"/>
        <end position="590"/>
    </location>
</feature>
<keyword evidence="5 6" id="KW-0472">Membrane</keyword>
<feature type="transmembrane region" description="Helical" evidence="6">
    <location>
        <begin position="12"/>
        <end position="33"/>
    </location>
</feature>
<feature type="transmembrane region" description="Helical" evidence="6">
    <location>
        <begin position="174"/>
        <end position="194"/>
    </location>
</feature>
<feature type="domain" description="Membrane transport protein MMPL" evidence="7">
    <location>
        <begin position="464"/>
        <end position="672"/>
    </location>
</feature>
<evidence type="ECO:0000256" key="1">
    <source>
        <dbReference type="ARBA" id="ARBA00004651"/>
    </source>
</evidence>
<dbReference type="PANTHER" id="PTHR33406">
    <property type="entry name" value="MEMBRANE PROTEIN MJ1562-RELATED"/>
    <property type="match status" value="1"/>
</dbReference>
<dbReference type="Gene3D" id="1.20.1640.10">
    <property type="entry name" value="Multidrug efflux transporter AcrB transmembrane domain"/>
    <property type="match status" value="2"/>
</dbReference>
<dbReference type="Pfam" id="PF03176">
    <property type="entry name" value="MMPL"/>
    <property type="match status" value="2"/>
</dbReference>
<feature type="transmembrane region" description="Helical" evidence="6">
    <location>
        <begin position="611"/>
        <end position="635"/>
    </location>
</feature>
<evidence type="ECO:0000256" key="4">
    <source>
        <dbReference type="ARBA" id="ARBA00022989"/>
    </source>
</evidence>
<dbReference type="RefSeq" id="WP_028528744.1">
    <property type="nucleotide sequence ID" value="NZ_CABLBR010000014.1"/>
</dbReference>
<dbReference type="PANTHER" id="PTHR33406:SF13">
    <property type="entry name" value="MEMBRANE PROTEIN YDFJ"/>
    <property type="match status" value="1"/>
</dbReference>
<evidence type="ECO:0000259" key="7">
    <source>
        <dbReference type="Pfam" id="PF03176"/>
    </source>
</evidence>
<evidence type="ECO:0000256" key="6">
    <source>
        <dbReference type="SAM" id="Phobius"/>
    </source>
</evidence>
<organism evidence="8 9">
    <name type="scientific">Ruminococcus gauvreauii</name>
    <dbReference type="NCBI Taxonomy" id="438033"/>
    <lineage>
        <taxon>Bacteria</taxon>
        <taxon>Bacillati</taxon>
        <taxon>Bacillota</taxon>
        <taxon>Clostridia</taxon>
        <taxon>Eubacteriales</taxon>
        <taxon>Oscillospiraceae</taxon>
        <taxon>Ruminococcus</taxon>
    </lineage>
</organism>
<protein>
    <submittedName>
        <fullName evidence="8">MMPL family transporter</fullName>
    </submittedName>
</protein>
<sequence>MERYTKFILKHRRTVIAFFIICAAVCAVLSIFVEVNYKFEDYLPDDAKSTHALDVMYEEYDQAIPNLRVLIYDVSIAEALEYKQKLAEVPGVEEINWLDDAVNIYEPLESADADILDTWYRDEDALYQITIDETDGAQVIASVRDIIGADNCMDGTAVSNALAPVNTSKEVGQIILYVIPLIFVILFLTTTSWFEPVLFMAAIGVAILLNRGTNLMFGTISFVTNAAGSILQLAVSMDYSIFLLHRFAENRRKGQDVQRAMAGAVKQSVGSVLSSGLTTVSGFMALVLMQFKIGPDMGWVMAKAIVLSLICVLSLLPALTVSCYRLIDRTQHRSFVPSLDGFSRAVLKMRIPMLTLFAVLMVPCMLGQQKNSFLYGGSQVYQNENNQIGRDMLAIEEKYGISNSVVLMVPKGEMEKEIALNEELKKSEGVTSVISYVNSVGAMIPADFVPEDEISRLYSEHYSRFIVSVETAEAYGGWQDAVARLRDAGRKYYGDKALFAGDLASTEDLKTTIVKDTARVNALAIGFVFLILLYNFKSISLPVILTLVIETSIWINLTIPYFQSINLFYIGYLIISSVQLGATIDYGILLTDRYMENRKRMPKKEAMLFSVRQCTVSIFTSAVILTLAGFLMGTISTNNVLSQLGTLLGRGAVISFILVIFVLPNLLMVLDKLIEKTTWKANFYKEWRYYEK</sequence>
<evidence type="ECO:0000256" key="3">
    <source>
        <dbReference type="ARBA" id="ARBA00022692"/>
    </source>
</evidence>
<dbReference type="Proteomes" id="UP001060164">
    <property type="component" value="Chromosome"/>
</dbReference>
<evidence type="ECO:0000313" key="9">
    <source>
        <dbReference type="Proteomes" id="UP001060164"/>
    </source>
</evidence>
<evidence type="ECO:0000256" key="5">
    <source>
        <dbReference type="ARBA" id="ARBA00023136"/>
    </source>
</evidence>
<name>A0ABY5VHY7_9FIRM</name>
<feature type="transmembrane region" description="Helical" evidence="6">
    <location>
        <begin position="305"/>
        <end position="327"/>
    </location>
</feature>
<feature type="transmembrane region" description="Helical" evidence="6">
    <location>
        <begin position="229"/>
        <end position="248"/>
    </location>
</feature>
<keyword evidence="3 6" id="KW-0812">Transmembrane</keyword>
<feature type="transmembrane region" description="Helical" evidence="6">
    <location>
        <begin position="647"/>
        <end position="670"/>
    </location>
</feature>
<dbReference type="SUPFAM" id="SSF82866">
    <property type="entry name" value="Multidrug efflux transporter AcrB transmembrane domain"/>
    <property type="match status" value="2"/>
</dbReference>
<feature type="domain" description="Membrane transport protein MMPL" evidence="7">
    <location>
        <begin position="134"/>
        <end position="322"/>
    </location>
</feature>